<comment type="caution">
    <text evidence="7">The sequence shown here is derived from an EMBL/GenBank/DDBJ whole genome shotgun (WGS) entry which is preliminary data.</text>
</comment>
<keyword evidence="1" id="KW-0677">Repeat</keyword>
<evidence type="ECO:0000256" key="1">
    <source>
        <dbReference type="ARBA" id="ARBA00022737"/>
    </source>
</evidence>
<dbReference type="SUPFAM" id="SSF48452">
    <property type="entry name" value="TPR-like"/>
    <property type="match status" value="2"/>
</dbReference>
<dbReference type="AlphaFoldDB" id="A0A419WTM4"/>
<reference evidence="7 8" key="1">
    <citation type="submission" date="2018-09" db="EMBL/GenBank/DDBJ databases">
        <title>Genomic Encyclopedia of Archaeal and Bacterial Type Strains, Phase II (KMG-II): from individual species to whole genera.</title>
        <authorList>
            <person name="Goeker M."/>
        </authorList>
    </citation>
    <scope>NUCLEOTIDE SEQUENCE [LARGE SCALE GENOMIC DNA]</scope>
    <source>
        <strain evidence="7 8">DSM 21950</strain>
    </source>
</reference>
<keyword evidence="4" id="KW-0175">Coiled coil</keyword>
<dbReference type="RefSeq" id="WP_120241342.1">
    <property type="nucleotide sequence ID" value="NZ_RAPQ01000011.1"/>
</dbReference>
<dbReference type="Gene3D" id="1.10.10.10">
    <property type="entry name" value="Winged helix-like DNA-binding domain superfamily/Winged helix DNA-binding domain"/>
    <property type="match status" value="1"/>
</dbReference>
<evidence type="ECO:0000313" key="8">
    <source>
        <dbReference type="Proteomes" id="UP000284531"/>
    </source>
</evidence>
<evidence type="ECO:0000256" key="3">
    <source>
        <dbReference type="PROSITE-ProRule" id="PRU00339"/>
    </source>
</evidence>
<dbReference type="InterPro" id="IPR011990">
    <property type="entry name" value="TPR-like_helical_dom_sf"/>
</dbReference>
<feature type="repeat" description="TPR" evidence="3">
    <location>
        <begin position="284"/>
        <end position="317"/>
    </location>
</feature>
<feature type="transmembrane region" description="Helical" evidence="5">
    <location>
        <begin position="396"/>
        <end position="414"/>
    </location>
</feature>
<dbReference type="SUPFAM" id="SSF46894">
    <property type="entry name" value="C-terminal effector domain of the bipartite response regulators"/>
    <property type="match status" value="1"/>
</dbReference>
<keyword evidence="8" id="KW-1185">Reference proteome</keyword>
<feature type="signal peptide" evidence="6">
    <location>
        <begin position="1"/>
        <end position="20"/>
    </location>
</feature>
<proteinExistence type="predicted"/>
<keyword evidence="5" id="KW-1133">Transmembrane helix</keyword>
<dbReference type="PANTHER" id="PTHR45641">
    <property type="entry name" value="TETRATRICOPEPTIDE REPEAT PROTEIN (AFU_ORTHOLOGUE AFUA_6G03870)"/>
    <property type="match status" value="1"/>
</dbReference>
<accession>A0A419WTM4</accession>
<sequence length="620" mass="72485">MKSFLLTILLLILFISHSNADHSIKINELDSLETKLIGSSGREKLEVLLDLCECLVEKDSKKCILYSRQALDLARKLKQPNLEIKALIYLGREHSNLGNYFEGLQNFKKAQKIAIENKLDHSLVDAWNEIGITYFHIGNYKEAQTYYFKALEKAELIKYKEREIGLQNNIAIIYSIYKNHDKALELFTKLLNIYEVENDSIQIALTSVNISNIYDELGKYEEGLEYLNKAIPIFISSGNKLKLSSTLNNRGNIYSKVGQLDKALTDYWDALKIAEKNNFESGIISSSINLGQYYILNKKHEKAIDFFENALKISLENHDKARVMECYEGLANAYELSGNYKMALSNTRLYLSYKDEIYNEQTQKQISEIQIKYETEKKENEIEFLQDRIKTQKRNLLIILGGLLVISVLILRVLKLKQSNLERKNLLLEQEKQMDQLALQKMEAETREKEQENLRLNEEMMANEEINRLKQLKYKTELKHKERELAANALHMVSKNETLNSFKKLAEDALLAQNTEVKKALRKLIQEIESNIHLDQDWDKFKMHFEEVHQGFFKSLLDRHTDLNTNELRFCAYLRLNLDAKEIARILNISVNAIEKRRYRLRKKLSLESTDSLFEYINRF</sequence>
<dbReference type="OrthoDB" id="1113019at2"/>
<evidence type="ECO:0000313" key="7">
    <source>
        <dbReference type="EMBL" id="RKD98766.1"/>
    </source>
</evidence>
<dbReference type="EMBL" id="RAPQ01000011">
    <property type="protein sequence ID" value="RKD98766.1"/>
    <property type="molecule type" value="Genomic_DNA"/>
</dbReference>
<name>A0A419WTM4_9BACT</name>
<evidence type="ECO:0000256" key="2">
    <source>
        <dbReference type="ARBA" id="ARBA00022803"/>
    </source>
</evidence>
<dbReference type="GO" id="GO:0006355">
    <property type="term" value="P:regulation of DNA-templated transcription"/>
    <property type="evidence" value="ECO:0007669"/>
    <property type="project" value="InterPro"/>
</dbReference>
<dbReference type="Pfam" id="PF13424">
    <property type="entry name" value="TPR_12"/>
    <property type="match status" value="3"/>
</dbReference>
<dbReference type="PANTHER" id="PTHR45641:SF19">
    <property type="entry name" value="NEPHROCYSTIN-3"/>
    <property type="match status" value="1"/>
</dbReference>
<feature type="repeat" description="TPR" evidence="3">
    <location>
        <begin position="124"/>
        <end position="157"/>
    </location>
</feature>
<keyword evidence="2 3" id="KW-0802">TPR repeat</keyword>
<evidence type="ECO:0000256" key="5">
    <source>
        <dbReference type="SAM" id="Phobius"/>
    </source>
</evidence>
<dbReference type="InterPro" id="IPR036388">
    <property type="entry name" value="WH-like_DNA-bd_sf"/>
</dbReference>
<dbReference type="Proteomes" id="UP000284531">
    <property type="component" value="Unassembled WGS sequence"/>
</dbReference>
<keyword evidence="6" id="KW-0732">Signal</keyword>
<keyword evidence="5" id="KW-0812">Transmembrane</keyword>
<feature type="coiled-coil region" evidence="4">
    <location>
        <begin position="359"/>
        <end position="467"/>
    </location>
</feature>
<dbReference type="SMART" id="SM00028">
    <property type="entry name" value="TPR"/>
    <property type="match status" value="7"/>
</dbReference>
<protein>
    <submittedName>
        <fullName evidence="7">Tetratricopeptide repeat protein</fullName>
    </submittedName>
</protein>
<dbReference type="InterPro" id="IPR019734">
    <property type="entry name" value="TPR_rpt"/>
</dbReference>
<feature type="chain" id="PRO_5019177714" evidence="6">
    <location>
        <begin position="21"/>
        <end position="620"/>
    </location>
</feature>
<organism evidence="7 8">
    <name type="scientific">Marinifilum flexuosum</name>
    <dbReference type="NCBI Taxonomy" id="1117708"/>
    <lineage>
        <taxon>Bacteria</taxon>
        <taxon>Pseudomonadati</taxon>
        <taxon>Bacteroidota</taxon>
        <taxon>Bacteroidia</taxon>
        <taxon>Marinilabiliales</taxon>
        <taxon>Marinifilaceae</taxon>
    </lineage>
</organism>
<dbReference type="PROSITE" id="PS50005">
    <property type="entry name" value="TPR"/>
    <property type="match status" value="3"/>
</dbReference>
<dbReference type="GO" id="GO:0003677">
    <property type="term" value="F:DNA binding"/>
    <property type="evidence" value="ECO:0007669"/>
    <property type="project" value="InterPro"/>
</dbReference>
<evidence type="ECO:0000256" key="4">
    <source>
        <dbReference type="SAM" id="Coils"/>
    </source>
</evidence>
<dbReference type="InterPro" id="IPR016032">
    <property type="entry name" value="Sig_transdc_resp-reg_C-effctor"/>
</dbReference>
<evidence type="ECO:0000256" key="6">
    <source>
        <dbReference type="SAM" id="SignalP"/>
    </source>
</evidence>
<feature type="repeat" description="TPR" evidence="3">
    <location>
        <begin position="244"/>
        <end position="277"/>
    </location>
</feature>
<gene>
    <name evidence="7" type="ORF">BXY64_3629</name>
</gene>
<keyword evidence="5" id="KW-0472">Membrane</keyword>
<dbReference type="Gene3D" id="1.25.40.10">
    <property type="entry name" value="Tetratricopeptide repeat domain"/>
    <property type="match status" value="3"/>
</dbReference>